<name>A0A7Y9IXU2_9BURK</name>
<keyword evidence="7" id="KW-0479">Metal-binding</keyword>
<comment type="subcellular location">
    <subcellularLocation>
        <location evidence="3">Cytoplasm</location>
    </subcellularLocation>
</comment>
<dbReference type="AlphaFoldDB" id="A0A7Y9IXU2"/>
<comment type="similarity">
    <text evidence="4">Belongs to the N-acetylmuramoyl-L-alanine amidase 2 family.</text>
</comment>
<evidence type="ECO:0000256" key="11">
    <source>
        <dbReference type="ARBA" id="ARBA00039257"/>
    </source>
</evidence>
<dbReference type="GO" id="GO:0008745">
    <property type="term" value="F:N-acetylmuramoyl-L-alanine amidase activity"/>
    <property type="evidence" value="ECO:0007669"/>
    <property type="project" value="UniProtKB-EC"/>
</dbReference>
<evidence type="ECO:0000256" key="5">
    <source>
        <dbReference type="ARBA" id="ARBA00011901"/>
    </source>
</evidence>
<dbReference type="EC" id="3.5.1.28" evidence="5"/>
<comment type="catalytic activity">
    <reaction evidence="1">
        <text>Hydrolyzes the link between N-acetylmuramoyl residues and L-amino acid residues in certain cell-wall glycopeptides.</text>
        <dbReference type="EC" id="3.5.1.28"/>
    </reaction>
</comment>
<evidence type="ECO:0000259" key="14">
    <source>
        <dbReference type="SMART" id="SM00644"/>
    </source>
</evidence>
<dbReference type="SMART" id="SM00644">
    <property type="entry name" value="Ami_2"/>
    <property type="match status" value="1"/>
</dbReference>
<keyword evidence="10" id="KW-0961">Cell wall biogenesis/degradation</keyword>
<dbReference type="GO" id="GO:0071555">
    <property type="term" value="P:cell wall organization"/>
    <property type="evidence" value="ECO:0007669"/>
    <property type="project" value="UniProtKB-KW"/>
</dbReference>
<dbReference type="InterPro" id="IPR051206">
    <property type="entry name" value="NAMLAA_amidase_2"/>
</dbReference>
<protein>
    <recommendedName>
        <fullName evidence="11">1,6-anhydro-N-acetylmuramyl-L-alanine amidase AmpD</fullName>
        <ecNumber evidence="5">3.5.1.28</ecNumber>
    </recommendedName>
    <alternativeName>
        <fullName evidence="12">N-acetylmuramoyl-L-alanine amidase</fullName>
    </alternativeName>
</protein>
<comment type="cofactor">
    <cofactor evidence="2">
        <name>Zn(2+)</name>
        <dbReference type="ChEBI" id="CHEBI:29105"/>
    </cofactor>
</comment>
<evidence type="ECO:0000256" key="4">
    <source>
        <dbReference type="ARBA" id="ARBA00007553"/>
    </source>
</evidence>
<dbReference type="Pfam" id="PF01510">
    <property type="entry name" value="Amidase_2"/>
    <property type="match status" value="1"/>
</dbReference>
<keyword evidence="6" id="KW-0963">Cytoplasm</keyword>
<gene>
    <name evidence="15" type="ORF">FHW18_004142</name>
</gene>
<organism evidence="15 16">
    <name type="scientific">Pigmentiphaga litoralis</name>
    <dbReference type="NCBI Taxonomy" id="516702"/>
    <lineage>
        <taxon>Bacteria</taxon>
        <taxon>Pseudomonadati</taxon>
        <taxon>Pseudomonadota</taxon>
        <taxon>Betaproteobacteria</taxon>
        <taxon>Burkholderiales</taxon>
        <taxon>Alcaligenaceae</taxon>
        <taxon>Pigmentiphaga</taxon>
    </lineage>
</organism>
<reference evidence="15 16" key="1">
    <citation type="submission" date="2020-07" db="EMBL/GenBank/DDBJ databases">
        <title>Genomic Encyclopedia of Type Strains, Phase IV (KMG-V): Genome sequencing to study the core and pangenomes of soil and plant-associated prokaryotes.</title>
        <authorList>
            <person name="Whitman W."/>
        </authorList>
    </citation>
    <scope>NUCLEOTIDE SEQUENCE [LARGE SCALE GENOMIC DNA]</scope>
    <source>
        <strain evidence="15 16">SAS40</strain>
    </source>
</reference>
<dbReference type="PANTHER" id="PTHR30417">
    <property type="entry name" value="N-ACETYLMURAMOYL-L-ALANINE AMIDASE AMID"/>
    <property type="match status" value="1"/>
</dbReference>
<evidence type="ECO:0000256" key="1">
    <source>
        <dbReference type="ARBA" id="ARBA00001561"/>
    </source>
</evidence>
<feature type="domain" description="N-acetylmuramoyl-L-alanine amidase" evidence="14">
    <location>
        <begin position="69"/>
        <end position="217"/>
    </location>
</feature>
<keyword evidence="8" id="KW-0378">Hydrolase</keyword>
<evidence type="ECO:0000256" key="6">
    <source>
        <dbReference type="ARBA" id="ARBA00022490"/>
    </source>
</evidence>
<dbReference type="NCBIfam" id="NF008758">
    <property type="entry name" value="PRK11789.1"/>
    <property type="match status" value="1"/>
</dbReference>
<dbReference type="PANTHER" id="PTHR30417:SF4">
    <property type="entry name" value="1,6-ANHYDRO-N-ACETYLMURAMYL-L-ALANINE AMIDASE AMPD"/>
    <property type="match status" value="1"/>
</dbReference>
<evidence type="ECO:0000256" key="8">
    <source>
        <dbReference type="ARBA" id="ARBA00022801"/>
    </source>
</evidence>
<evidence type="ECO:0000256" key="9">
    <source>
        <dbReference type="ARBA" id="ARBA00022833"/>
    </source>
</evidence>
<accession>A0A7Y9IXU2</accession>
<feature type="compositionally biased region" description="Basic and acidic residues" evidence="13">
    <location>
        <begin position="1"/>
        <end position="10"/>
    </location>
</feature>
<dbReference type="RefSeq" id="WP_179588870.1">
    <property type="nucleotide sequence ID" value="NZ_JACBYR010000002.1"/>
</dbReference>
<dbReference type="Proteomes" id="UP000542125">
    <property type="component" value="Unassembled WGS sequence"/>
</dbReference>
<dbReference type="InterPro" id="IPR002502">
    <property type="entry name" value="Amidase_domain"/>
</dbReference>
<dbReference type="InterPro" id="IPR036505">
    <property type="entry name" value="Amidase/PGRP_sf"/>
</dbReference>
<proteinExistence type="inferred from homology"/>
<dbReference type="GO" id="GO:0009254">
    <property type="term" value="P:peptidoglycan turnover"/>
    <property type="evidence" value="ECO:0007669"/>
    <property type="project" value="TreeGrafter"/>
</dbReference>
<keyword evidence="9" id="KW-0862">Zinc</keyword>
<dbReference type="GO" id="GO:0005737">
    <property type="term" value="C:cytoplasm"/>
    <property type="evidence" value="ECO:0007669"/>
    <property type="project" value="UniProtKB-SubCell"/>
</dbReference>
<dbReference type="GO" id="GO:0046872">
    <property type="term" value="F:metal ion binding"/>
    <property type="evidence" value="ECO:0007669"/>
    <property type="project" value="UniProtKB-KW"/>
</dbReference>
<dbReference type="EMBL" id="JACBYR010000002">
    <property type="protein sequence ID" value="NYE84835.1"/>
    <property type="molecule type" value="Genomic_DNA"/>
</dbReference>
<dbReference type="CDD" id="cd06583">
    <property type="entry name" value="PGRP"/>
    <property type="match status" value="1"/>
</dbReference>
<dbReference type="Gene3D" id="3.40.80.10">
    <property type="entry name" value="Peptidoglycan recognition protein-like"/>
    <property type="match status" value="1"/>
</dbReference>
<evidence type="ECO:0000256" key="13">
    <source>
        <dbReference type="SAM" id="MobiDB-lite"/>
    </source>
</evidence>
<evidence type="ECO:0000256" key="10">
    <source>
        <dbReference type="ARBA" id="ARBA00023316"/>
    </source>
</evidence>
<evidence type="ECO:0000313" key="15">
    <source>
        <dbReference type="EMBL" id="NYE84835.1"/>
    </source>
</evidence>
<sequence>MAQSDFRDTQWPDPGGTLTPSHTGGRLAQAEAAAAPLSQSDPLGPVVAAPAILDRHGWIIHPAVRHAPSPNSDARPPGTQVSLLVLHNISLPPGEFGGPYVRGLFTNTLDYTAHPWFDRLRPLRVSAHFVIGRDGVIVQFVSTDRRAWHAGVSSFRGRDRCNDFSIGIELEGTDTLPFTAAQYRSLAWLTPALRTRYPLWAVRGHEHIAPGRKTDPGPAFDWGRFATEAGWALRQLPA</sequence>
<evidence type="ECO:0000256" key="2">
    <source>
        <dbReference type="ARBA" id="ARBA00001947"/>
    </source>
</evidence>
<evidence type="ECO:0000256" key="7">
    <source>
        <dbReference type="ARBA" id="ARBA00022723"/>
    </source>
</evidence>
<evidence type="ECO:0000256" key="3">
    <source>
        <dbReference type="ARBA" id="ARBA00004496"/>
    </source>
</evidence>
<evidence type="ECO:0000256" key="12">
    <source>
        <dbReference type="ARBA" id="ARBA00042615"/>
    </source>
</evidence>
<dbReference type="SUPFAM" id="SSF55846">
    <property type="entry name" value="N-acetylmuramoyl-L-alanine amidase-like"/>
    <property type="match status" value="1"/>
</dbReference>
<comment type="caution">
    <text evidence="15">The sequence shown here is derived from an EMBL/GenBank/DDBJ whole genome shotgun (WGS) entry which is preliminary data.</text>
</comment>
<dbReference type="GO" id="GO:0009253">
    <property type="term" value="P:peptidoglycan catabolic process"/>
    <property type="evidence" value="ECO:0007669"/>
    <property type="project" value="InterPro"/>
</dbReference>
<feature type="region of interest" description="Disordered" evidence="13">
    <location>
        <begin position="1"/>
        <end position="40"/>
    </location>
</feature>
<evidence type="ECO:0000313" key="16">
    <source>
        <dbReference type="Proteomes" id="UP000542125"/>
    </source>
</evidence>
<keyword evidence="16" id="KW-1185">Reference proteome</keyword>